<evidence type="ECO:0000313" key="1">
    <source>
        <dbReference type="EMBL" id="THU40347.1"/>
    </source>
</evidence>
<dbReference type="RefSeq" id="WP_136577100.1">
    <property type="nucleotide sequence ID" value="NZ_STFF01000002.1"/>
</dbReference>
<evidence type="ECO:0008006" key="3">
    <source>
        <dbReference type="Google" id="ProtNLM"/>
    </source>
</evidence>
<dbReference type="EMBL" id="STFF01000002">
    <property type="protein sequence ID" value="THU40347.1"/>
    <property type="molecule type" value="Genomic_DNA"/>
</dbReference>
<name>A0A4S8HXE5_9BACT</name>
<comment type="caution">
    <text evidence="1">The sequence shown here is derived from an EMBL/GenBank/DDBJ whole genome shotgun (WGS) entry which is preliminary data.</text>
</comment>
<sequence>MNAIPTFVINLKKRIERREHILKEFNQREEFDVTIVEAQEHKKGAMGLWNTVQSILQKQLNSAHEYIIICEDDHQFTDAYSKELLFSAIANVRAKNADLLCGGVSWFTDALAISESIFWVDKFSGFQFTVIFRHFFTTILHADFREDDVTDLKIASLAENKFFLFPFISVQKDFGYSDVTDKNNSVGRVDGLFANSSNKAKTINYICNYYRNNERSVQVKSNSATYENFTIPTYVVCMPERPGSVDYIKAQFKGKGEFDITLVEAYKNEMGAVNWYLSIRKIVEMAIANCDDVIIICKDDLTFTDYYSKEEFLQNIMEAFYQRTEILAGGVGEFGIAIPVTKNRFWINAFHSVQFFVLYKSIFQKILEQSFDDNITVGQLFTNITNYKMTLFPFIANQNELDGADMTWDRGEDAESRTLFPATENRFALVQQVYEKYSISKNVEVMRIN</sequence>
<organism evidence="1 2">
    <name type="scientific">Niastella caeni</name>
    <dbReference type="NCBI Taxonomy" id="2569763"/>
    <lineage>
        <taxon>Bacteria</taxon>
        <taxon>Pseudomonadati</taxon>
        <taxon>Bacteroidota</taxon>
        <taxon>Chitinophagia</taxon>
        <taxon>Chitinophagales</taxon>
        <taxon>Chitinophagaceae</taxon>
        <taxon>Niastella</taxon>
    </lineage>
</organism>
<dbReference type="Proteomes" id="UP000306918">
    <property type="component" value="Unassembled WGS sequence"/>
</dbReference>
<accession>A0A4S8HXE5</accession>
<evidence type="ECO:0000313" key="2">
    <source>
        <dbReference type="Proteomes" id="UP000306918"/>
    </source>
</evidence>
<gene>
    <name evidence="1" type="ORF">FAM09_10795</name>
</gene>
<keyword evidence="2" id="KW-1185">Reference proteome</keyword>
<reference evidence="1 2" key="1">
    <citation type="submission" date="2019-04" db="EMBL/GenBank/DDBJ databases">
        <title>Niastella caeni sp. nov., isolated from activated sludge.</title>
        <authorList>
            <person name="Sheng M."/>
        </authorList>
    </citation>
    <scope>NUCLEOTIDE SEQUENCE [LARGE SCALE GENOMIC DNA]</scope>
    <source>
        <strain evidence="1 2">HX-2-15</strain>
    </source>
</reference>
<dbReference type="OrthoDB" id="1417318at2"/>
<protein>
    <recommendedName>
        <fullName evidence="3">Glycosyltransferase family 25 protein</fullName>
    </recommendedName>
</protein>
<dbReference type="AlphaFoldDB" id="A0A4S8HXE5"/>
<proteinExistence type="predicted"/>